<proteinExistence type="predicted"/>
<evidence type="ECO:0000256" key="2">
    <source>
        <dbReference type="ARBA" id="ARBA00022741"/>
    </source>
</evidence>
<dbReference type="SUPFAM" id="SSF56059">
    <property type="entry name" value="Glutathione synthetase ATP-binding domain-like"/>
    <property type="match status" value="1"/>
</dbReference>
<dbReference type="InterPro" id="IPR011761">
    <property type="entry name" value="ATP-grasp"/>
</dbReference>
<keyword evidence="3 4" id="KW-0067">ATP-binding</keyword>
<keyword evidence="2 4" id="KW-0547">Nucleotide-binding</keyword>
<dbReference type="InterPro" id="IPR052032">
    <property type="entry name" value="ATP-dep_AA_Ligase"/>
</dbReference>
<evidence type="ECO:0000256" key="1">
    <source>
        <dbReference type="ARBA" id="ARBA00022598"/>
    </source>
</evidence>
<dbReference type="GO" id="GO:0005524">
    <property type="term" value="F:ATP binding"/>
    <property type="evidence" value="ECO:0007669"/>
    <property type="project" value="UniProtKB-UniRule"/>
</dbReference>
<dbReference type="PROSITE" id="PS50975">
    <property type="entry name" value="ATP_GRASP"/>
    <property type="match status" value="1"/>
</dbReference>
<keyword evidence="1" id="KW-0436">Ligase</keyword>
<protein>
    <submittedName>
        <fullName evidence="6">ATP-grasp domain-containing protein</fullName>
    </submittedName>
</protein>
<organism evidence="6 7">
    <name type="scientific">Pseudomonas syringae</name>
    <dbReference type="NCBI Taxonomy" id="317"/>
    <lineage>
        <taxon>Bacteria</taxon>
        <taxon>Pseudomonadati</taxon>
        <taxon>Pseudomonadota</taxon>
        <taxon>Gammaproteobacteria</taxon>
        <taxon>Pseudomonadales</taxon>
        <taxon>Pseudomonadaceae</taxon>
        <taxon>Pseudomonas</taxon>
    </lineage>
</organism>
<sequence>MSLLLLGPTDDYLRKVMAVDKSVIVLTETKRLTPWQLTTPCEIHLCSFKEIPELLLTAMSIAAATSVRAVISFTELGIVPAAIIGRLLGVPAPQLDASIVSRNKLLTRQALRKQGLTHVDFHEIAANGWHNERDHTVVVKPIDGTGSLDVHCVAPGDSVDLVPEQRYIMETWLAGKEFSCETFSIKGAHYLLAVTEKWLGGTNGLVETGHLIDPASFQLTDEQWAYLCQCLNAVGITDGPGHTELKIDGDSIDIIECHNRPGGDRIWSLVEIVTGFDMITAQVNLLLGNQVTVAIDQRGCAAIKYFELPPGTVQSVRMPEAFPAHVHWLDSGLRPGEKVTGVSNSFQRQGGIIVSAPDACVLRDRLSHELERIEVVVA</sequence>
<name>A0A9Q4A287_PSESX</name>
<reference evidence="6" key="1">
    <citation type="submission" date="2019-11" db="EMBL/GenBank/DDBJ databases">
        <title>Epiphytic Pseudomonas syringae from cherry orchards.</title>
        <authorList>
            <person name="Hulin M.T."/>
        </authorList>
    </citation>
    <scope>NUCLEOTIDE SEQUENCE</scope>
    <source>
        <strain evidence="6">PA-2-5E</strain>
    </source>
</reference>
<gene>
    <name evidence="6" type="ORF">GIV53_05730</name>
</gene>
<dbReference type="Pfam" id="PF13535">
    <property type="entry name" value="ATP-grasp_4"/>
    <property type="match status" value="1"/>
</dbReference>
<feature type="domain" description="ATP-grasp" evidence="5">
    <location>
        <begin position="108"/>
        <end position="287"/>
    </location>
</feature>
<dbReference type="AlphaFoldDB" id="A0A9Q4A287"/>
<dbReference type="EMBL" id="WKAE01000038">
    <property type="protein sequence ID" value="MCF5628816.1"/>
    <property type="molecule type" value="Genomic_DNA"/>
</dbReference>
<dbReference type="Gene3D" id="3.30.470.20">
    <property type="entry name" value="ATP-grasp fold, B domain"/>
    <property type="match status" value="1"/>
</dbReference>
<accession>A0A9Q4A287</accession>
<evidence type="ECO:0000313" key="6">
    <source>
        <dbReference type="EMBL" id="MCF5628816.1"/>
    </source>
</evidence>
<dbReference type="PANTHER" id="PTHR43585">
    <property type="entry name" value="FUMIPYRROLE BIOSYNTHESIS PROTEIN C"/>
    <property type="match status" value="1"/>
</dbReference>
<evidence type="ECO:0000256" key="4">
    <source>
        <dbReference type="PROSITE-ProRule" id="PRU00409"/>
    </source>
</evidence>
<dbReference type="Proteomes" id="UP000814010">
    <property type="component" value="Unassembled WGS sequence"/>
</dbReference>
<comment type="caution">
    <text evidence="6">The sequence shown here is derived from an EMBL/GenBank/DDBJ whole genome shotgun (WGS) entry which is preliminary data.</text>
</comment>
<dbReference type="GO" id="GO:0016874">
    <property type="term" value="F:ligase activity"/>
    <property type="evidence" value="ECO:0007669"/>
    <property type="project" value="UniProtKB-KW"/>
</dbReference>
<dbReference type="GO" id="GO:0046872">
    <property type="term" value="F:metal ion binding"/>
    <property type="evidence" value="ECO:0007669"/>
    <property type="project" value="InterPro"/>
</dbReference>
<dbReference type="PANTHER" id="PTHR43585:SF2">
    <property type="entry name" value="ATP-GRASP ENZYME FSQD"/>
    <property type="match status" value="1"/>
</dbReference>
<evidence type="ECO:0000259" key="5">
    <source>
        <dbReference type="PROSITE" id="PS50975"/>
    </source>
</evidence>
<dbReference type="RefSeq" id="WP_024673895.1">
    <property type="nucleotide sequence ID" value="NZ_CAWQUS010000101.1"/>
</dbReference>
<evidence type="ECO:0000313" key="7">
    <source>
        <dbReference type="Proteomes" id="UP000814010"/>
    </source>
</evidence>
<evidence type="ECO:0000256" key="3">
    <source>
        <dbReference type="ARBA" id="ARBA00022840"/>
    </source>
</evidence>
<dbReference type="Gene3D" id="3.40.50.20">
    <property type="match status" value="1"/>
</dbReference>